<evidence type="ECO:0000256" key="4">
    <source>
        <dbReference type="ARBA" id="ARBA00022692"/>
    </source>
</evidence>
<dbReference type="InterPro" id="IPR035906">
    <property type="entry name" value="MetI-like_sf"/>
</dbReference>
<dbReference type="PANTHER" id="PTHR43005:SF1">
    <property type="entry name" value="SPERMIDINE_PUTRESCINE TRANSPORT SYSTEM PERMEASE PROTEIN"/>
    <property type="match status" value="1"/>
</dbReference>
<evidence type="ECO:0000256" key="5">
    <source>
        <dbReference type="ARBA" id="ARBA00022989"/>
    </source>
</evidence>
<dbReference type="GO" id="GO:0005886">
    <property type="term" value="C:plasma membrane"/>
    <property type="evidence" value="ECO:0007669"/>
    <property type="project" value="UniProtKB-SubCell"/>
</dbReference>
<dbReference type="Gene3D" id="1.10.3720.10">
    <property type="entry name" value="MetI-like"/>
    <property type="match status" value="1"/>
</dbReference>
<keyword evidence="6" id="KW-0472">Membrane</keyword>
<dbReference type="InterPro" id="IPR000515">
    <property type="entry name" value="MetI-like"/>
</dbReference>
<evidence type="ECO:0000313" key="8">
    <source>
        <dbReference type="EMBL" id="GAH30595.1"/>
    </source>
</evidence>
<dbReference type="SUPFAM" id="SSF161098">
    <property type="entry name" value="MetI-like"/>
    <property type="match status" value="1"/>
</dbReference>
<evidence type="ECO:0000256" key="1">
    <source>
        <dbReference type="ARBA" id="ARBA00004651"/>
    </source>
</evidence>
<dbReference type="PANTHER" id="PTHR43005">
    <property type="entry name" value="BLR7065 PROTEIN"/>
    <property type="match status" value="1"/>
</dbReference>
<protein>
    <recommendedName>
        <fullName evidence="7">ABC transmembrane type-1 domain-containing protein</fullName>
    </recommendedName>
</protein>
<keyword evidence="5" id="KW-1133">Transmembrane helix</keyword>
<dbReference type="PROSITE" id="PS50928">
    <property type="entry name" value="ABC_TM1"/>
    <property type="match status" value="1"/>
</dbReference>
<feature type="domain" description="ABC transmembrane type-1" evidence="7">
    <location>
        <begin position="1"/>
        <end position="60"/>
    </location>
</feature>
<sequence length="60" mass="6600">MTVILLSGLSALPSQPFEAAKVDGASPWQIFRHVTLPMLRPVIIIALLLRMAEAIKVFDI</sequence>
<gene>
    <name evidence="8" type="ORF">S03H2_03468</name>
</gene>
<dbReference type="AlphaFoldDB" id="X1FDI3"/>
<keyword evidence="4" id="KW-0812">Transmembrane</keyword>
<accession>X1FDI3</accession>
<evidence type="ECO:0000256" key="3">
    <source>
        <dbReference type="ARBA" id="ARBA00022475"/>
    </source>
</evidence>
<dbReference type="CDD" id="cd06261">
    <property type="entry name" value="TM_PBP2"/>
    <property type="match status" value="1"/>
</dbReference>
<comment type="caution">
    <text evidence="8">The sequence shown here is derived from an EMBL/GenBank/DDBJ whole genome shotgun (WGS) entry which is preliminary data.</text>
</comment>
<dbReference type="GO" id="GO:0055085">
    <property type="term" value="P:transmembrane transport"/>
    <property type="evidence" value="ECO:0007669"/>
    <property type="project" value="InterPro"/>
</dbReference>
<evidence type="ECO:0000256" key="2">
    <source>
        <dbReference type="ARBA" id="ARBA00022448"/>
    </source>
</evidence>
<feature type="non-terminal residue" evidence="8">
    <location>
        <position position="60"/>
    </location>
</feature>
<keyword evidence="2" id="KW-0813">Transport</keyword>
<comment type="subcellular location">
    <subcellularLocation>
        <location evidence="1">Cell membrane</location>
        <topology evidence="1">Multi-pass membrane protein</topology>
    </subcellularLocation>
</comment>
<evidence type="ECO:0000256" key="6">
    <source>
        <dbReference type="ARBA" id="ARBA00023136"/>
    </source>
</evidence>
<name>X1FDI3_9ZZZZ</name>
<organism evidence="8">
    <name type="scientific">marine sediment metagenome</name>
    <dbReference type="NCBI Taxonomy" id="412755"/>
    <lineage>
        <taxon>unclassified sequences</taxon>
        <taxon>metagenomes</taxon>
        <taxon>ecological metagenomes</taxon>
    </lineage>
</organism>
<proteinExistence type="predicted"/>
<dbReference type="Pfam" id="PF00528">
    <property type="entry name" value="BPD_transp_1"/>
    <property type="match status" value="1"/>
</dbReference>
<evidence type="ECO:0000259" key="7">
    <source>
        <dbReference type="PROSITE" id="PS50928"/>
    </source>
</evidence>
<dbReference type="EMBL" id="BARU01001282">
    <property type="protein sequence ID" value="GAH30595.1"/>
    <property type="molecule type" value="Genomic_DNA"/>
</dbReference>
<reference evidence="8" key="1">
    <citation type="journal article" date="2014" name="Front. Microbiol.">
        <title>High frequency of phylogenetically diverse reductive dehalogenase-homologous genes in deep subseafloor sedimentary metagenomes.</title>
        <authorList>
            <person name="Kawai M."/>
            <person name="Futagami T."/>
            <person name="Toyoda A."/>
            <person name="Takaki Y."/>
            <person name="Nishi S."/>
            <person name="Hori S."/>
            <person name="Arai W."/>
            <person name="Tsubouchi T."/>
            <person name="Morono Y."/>
            <person name="Uchiyama I."/>
            <person name="Ito T."/>
            <person name="Fujiyama A."/>
            <person name="Inagaki F."/>
            <person name="Takami H."/>
        </authorList>
    </citation>
    <scope>NUCLEOTIDE SEQUENCE</scope>
    <source>
        <strain evidence="8">Expedition CK06-06</strain>
    </source>
</reference>
<keyword evidence="3" id="KW-1003">Cell membrane</keyword>